<dbReference type="Proteomes" id="UP000197025">
    <property type="component" value="Unassembled WGS sequence"/>
</dbReference>
<dbReference type="SUPFAM" id="SSF51556">
    <property type="entry name" value="Metallo-dependent hydrolases"/>
    <property type="match status" value="1"/>
</dbReference>
<proteinExistence type="predicted"/>
<evidence type="ECO:0000313" key="2">
    <source>
        <dbReference type="Proteomes" id="UP000197025"/>
    </source>
</evidence>
<dbReference type="InParanoid" id="A0A212QS99"/>
<gene>
    <name evidence="1" type="ORF">SAMN02746019_00005300</name>
</gene>
<accession>A0A212QS99</accession>
<dbReference type="InterPro" id="IPR032466">
    <property type="entry name" value="Metal_Hydrolase"/>
</dbReference>
<sequence>MIRCGIVGFADHYFWMHQVARVVAEAGMKALLAWCQFGLGAEQEVGGAGLEDTVAFIREWNGAADGRIRCALGPHSP</sequence>
<name>A0A212QS99_9CHLR</name>
<dbReference type="Gene3D" id="3.20.20.140">
    <property type="entry name" value="Metal-dependent hydrolases"/>
    <property type="match status" value="1"/>
</dbReference>
<dbReference type="RefSeq" id="WP_088570801.1">
    <property type="nucleotide sequence ID" value="NZ_FYEK01000022.1"/>
</dbReference>
<dbReference type="EMBL" id="FYEK01000022">
    <property type="protein sequence ID" value="SNB62487.1"/>
    <property type="molecule type" value="Genomic_DNA"/>
</dbReference>
<reference evidence="2" key="1">
    <citation type="submission" date="2017-06" db="EMBL/GenBank/DDBJ databases">
        <authorList>
            <person name="Varghese N."/>
            <person name="Submissions S."/>
        </authorList>
    </citation>
    <scope>NUCLEOTIDE SEQUENCE [LARGE SCALE GENOMIC DNA]</scope>
    <source>
        <strain evidence="2">JAD2</strain>
    </source>
</reference>
<dbReference type="AlphaFoldDB" id="A0A212QS99"/>
<dbReference type="OrthoDB" id="9807210at2"/>
<keyword evidence="2" id="KW-1185">Reference proteome</keyword>
<organism evidence="1 2">
    <name type="scientific">Thermoflexus hugenholtzii JAD2</name>
    <dbReference type="NCBI Taxonomy" id="877466"/>
    <lineage>
        <taxon>Bacteria</taxon>
        <taxon>Bacillati</taxon>
        <taxon>Chloroflexota</taxon>
        <taxon>Thermoflexia</taxon>
        <taxon>Thermoflexales</taxon>
        <taxon>Thermoflexaceae</taxon>
        <taxon>Thermoflexus</taxon>
    </lineage>
</organism>
<protein>
    <submittedName>
        <fullName evidence="1">5-methylthioadenosine/S-adenosylhomocysteine deaminase</fullName>
    </submittedName>
</protein>
<evidence type="ECO:0000313" key="1">
    <source>
        <dbReference type="EMBL" id="SNB62487.1"/>
    </source>
</evidence>